<accession>A0AAT9JD23</accession>
<name>A0AAT9JD23_9VIRU</name>
<evidence type="ECO:0000313" key="1">
    <source>
        <dbReference type="EMBL" id="DBA55523.1"/>
    </source>
</evidence>
<organism evidence="1">
    <name type="scientific">Porphyromonas phage phage019a_ATCC49417</name>
    <dbReference type="NCBI Taxonomy" id="3154109"/>
    <lineage>
        <taxon>Viruses</taxon>
    </lineage>
</organism>
<reference evidence="1" key="1">
    <citation type="journal article" date="2023" name="Microbiome">
        <title>Phages are unrecognized players in the ecology of the oral pathogen Porphyromonas gingivalis.</title>
        <authorList>
            <person name="Matrishin C.B."/>
            <person name="Haase E.M."/>
            <person name="Dewhirst F.E."/>
            <person name="Mark Welch J.L."/>
            <person name="Miranda-Sanchez F."/>
            <person name="Chen T."/>
            <person name="MacFarland D.C."/>
            <person name="Kauffman K.M."/>
        </authorList>
    </citation>
    <scope>NUCLEOTIDE SEQUENCE</scope>
</reference>
<dbReference type="EMBL" id="BK068100">
    <property type="protein sequence ID" value="DBA55523.1"/>
    <property type="molecule type" value="Genomic_DNA"/>
</dbReference>
<protein>
    <submittedName>
        <fullName evidence="1">Uncharacterized protein</fullName>
    </submittedName>
</protein>
<proteinExistence type="predicted"/>
<sequence>MPCRKKNLRKSCVYNKYVIYLYCNQTTGI</sequence>
<reference evidence="1" key="2">
    <citation type="submission" date="2024-05" db="EMBL/GenBank/DDBJ databases">
        <authorList>
            <person name="Matrishin C.B."/>
            <person name="Kauffman K.M."/>
        </authorList>
    </citation>
    <scope>NUCLEOTIDE SEQUENCE</scope>
</reference>